<gene>
    <name evidence="9" type="ORF">CDEST_09802</name>
</gene>
<dbReference type="GO" id="GO:0020037">
    <property type="term" value="F:heme binding"/>
    <property type="evidence" value="ECO:0007669"/>
    <property type="project" value="InterPro"/>
</dbReference>
<protein>
    <submittedName>
        <fullName evidence="9">Cytochrome P450</fullName>
    </submittedName>
</protein>
<dbReference type="GO" id="GO:0016705">
    <property type="term" value="F:oxidoreductase activity, acting on paired donors, with incorporation or reduction of molecular oxygen"/>
    <property type="evidence" value="ECO:0007669"/>
    <property type="project" value="InterPro"/>
</dbReference>
<evidence type="ECO:0000256" key="5">
    <source>
        <dbReference type="ARBA" id="ARBA00023004"/>
    </source>
</evidence>
<dbReference type="GO" id="GO:0005506">
    <property type="term" value="F:iron ion binding"/>
    <property type="evidence" value="ECO:0007669"/>
    <property type="project" value="InterPro"/>
</dbReference>
<keyword evidence="3 7" id="KW-0479">Metal-binding</keyword>
<keyword evidence="10" id="KW-1185">Reference proteome</keyword>
<dbReference type="AlphaFoldDB" id="A0AAX4IQ16"/>
<dbReference type="PANTHER" id="PTHR46206:SF7">
    <property type="entry name" value="P450, PUTATIVE (EUROFUNG)-RELATED"/>
    <property type="match status" value="1"/>
</dbReference>
<dbReference type="SUPFAM" id="SSF48264">
    <property type="entry name" value="Cytochrome P450"/>
    <property type="match status" value="1"/>
</dbReference>
<evidence type="ECO:0000256" key="6">
    <source>
        <dbReference type="ARBA" id="ARBA00023033"/>
    </source>
</evidence>
<dbReference type="InterPro" id="IPR001128">
    <property type="entry name" value="Cyt_P450"/>
</dbReference>
<evidence type="ECO:0000256" key="7">
    <source>
        <dbReference type="PIRSR" id="PIRSR602403-1"/>
    </source>
</evidence>
<evidence type="ECO:0000256" key="3">
    <source>
        <dbReference type="ARBA" id="ARBA00022723"/>
    </source>
</evidence>
<evidence type="ECO:0000313" key="10">
    <source>
        <dbReference type="Proteomes" id="UP001322277"/>
    </source>
</evidence>
<dbReference type="InterPro" id="IPR017972">
    <property type="entry name" value="Cyt_P450_CS"/>
</dbReference>
<dbReference type="GO" id="GO:0004497">
    <property type="term" value="F:monooxygenase activity"/>
    <property type="evidence" value="ECO:0007669"/>
    <property type="project" value="UniProtKB-KW"/>
</dbReference>
<name>A0AAX4IQ16_9PEZI</name>
<organism evidence="9 10">
    <name type="scientific">Colletotrichum destructivum</name>
    <dbReference type="NCBI Taxonomy" id="34406"/>
    <lineage>
        <taxon>Eukaryota</taxon>
        <taxon>Fungi</taxon>
        <taxon>Dikarya</taxon>
        <taxon>Ascomycota</taxon>
        <taxon>Pezizomycotina</taxon>
        <taxon>Sordariomycetes</taxon>
        <taxon>Hypocreomycetidae</taxon>
        <taxon>Glomerellales</taxon>
        <taxon>Glomerellaceae</taxon>
        <taxon>Colletotrichum</taxon>
        <taxon>Colletotrichum destructivum species complex</taxon>
    </lineage>
</organism>
<dbReference type="KEGG" id="cdet:87946304"/>
<proteinExistence type="inferred from homology"/>
<evidence type="ECO:0000256" key="2">
    <source>
        <dbReference type="ARBA" id="ARBA00010617"/>
    </source>
</evidence>
<evidence type="ECO:0000256" key="4">
    <source>
        <dbReference type="ARBA" id="ARBA00023002"/>
    </source>
</evidence>
<dbReference type="PRINTS" id="PR00465">
    <property type="entry name" value="EP450IV"/>
</dbReference>
<dbReference type="GeneID" id="87946304"/>
<keyword evidence="4 8" id="KW-0560">Oxidoreductase</keyword>
<dbReference type="Proteomes" id="UP001322277">
    <property type="component" value="Chromosome 6"/>
</dbReference>
<keyword evidence="7 8" id="KW-0349">Heme</keyword>
<dbReference type="CDD" id="cd11041">
    <property type="entry name" value="CYP503A1-like"/>
    <property type="match status" value="1"/>
</dbReference>
<reference evidence="10" key="1">
    <citation type="journal article" date="2023" name="bioRxiv">
        <title>Complete genome of the Medicago anthracnose fungus, Colletotrichum destructivum, reveals a mini-chromosome-like region within a core chromosome.</title>
        <authorList>
            <person name="Lapalu N."/>
            <person name="Simon A."/>
            <person name="Lu A."/>
            <person name="Plaumann P.-L."/>
            <person name="Amselem J."/>
            <person name="Pigne S."/>
            <person name="Auger A."/>
            <person name="Koch C."/>
            <person name="Dallery J.-F."/>
            <person name="O'Connell R.J."/>
        </authorList>
    </citation>
    <scope>NUCLEOTIDE SEQUENCE [LARGE SCALE GENOMIC DNA]</scope>
    <source>
        <strain evidence="10">CBS 520.97</strain>
    </source>
</reference>
<comment type="cofactor">
    <cofactor evidence="1 7">
        <name>heme</name>
        <dbReference type="ChEBI" id="CHEBI:30413"/>
    </cofactor>
</comment>
<dbReference type="Pfam" id="PF00067">
    <property type="entry name" value="p450"/>
    <property type="match status" value="1"/>
</dbReference>
<dbReference type="PROSITE" id="PS00086">
    <property type="entry name" value="CYTOCHROME_P450"/>
    <property type="match status" value="1"/>
</dbReference>
<dbReference type="EMBL" id="CP137310">
    <property type="protein sequence ID" value="WQF84788.1"/>
    <property type="molecule type" value="Genomic_DNA"/>
</dbReference>
<dbReference type="Gene3D" id="1.10.630.10">
    <property type="entry name" value="Cytochrome P450"/>
    <property type="match status" value="1"/>
</dbReference>
<keyword evidence="5 7" id="KW-0408">Iron</keyword>
<feature type="binding site" description="axial binding residue" evidence="7">
    <location>
        <position position="484"/>
    </location>
    <ligand>
        <name>heme</name>
        <dbReference type="ChEBI" id="CHEBI:30413"/>
    </ligand>
    <ligandPart>
        <name>Fe</name>
        <dbReference type="ChEBI" id="CHEBI:18248"/>
    </ligandPart>
</feature>
<accession>A0AAX4IQ16</accession>
<dbReference type="RefSeq" id="XP_062782011.1">
    <property type="nucleotide sequence ID" value="XM_062925960.1"/>
</dbReference>
<sequence length="543" mass="62915">MSQVASVVLSNLAERSTLLLVLVVVFSTSYLLPRLRIRQRLDQIPLMGQEIGGYYKRRNEFLRDPMRFYWEGYQKCKNKAFRVTHYEGERIVLPGTALDELWNMSEAVLNKNRAYDQSIETIHWVAIRQSFSSPLHSFRLNTKLEQEQINNTLVSEVEKTVDQTIGTCEDWTSHPIYRTSLRIVAIVSGSVYVGPIVCRNEQFIHDSSKSQAYLFFRPGRWEHLTYDRLAVHFTENVLTAVHMLQMYPGWMRPFARFFKRERTQLAKSWAHLKASKKLVMPIIQQRREEVQATGAEYNDMLAWMMAKQEEWKQTDDDLAGSMVQLGVASTHNTSSTIAQTLYQLAIRPELVKELREEVKRVCAQFDGKLSPSALHELKILDSVMKEAQRLNPTTPSHFHRYVEKDITLKDGTFIPKGITVEAIFAPPLFDPVLFPDPQKFDPHRFLKLRRGETPDPNGYKNKEQYTFSHATKENLAWGYGAHVCPGRYFANNEIKLILARMILQYDIRMPGGVNEEMKPQRAGMGWVPNLRKPIEFRAVKEEA</sequence>
<evidence type="ECO:0000256" key="8">
    <source>
        <dbReference type="RuleBase" id="RU000461"/>
    </source>
</evidence>
<keyword evidence="6 8" id="KW-0503">Monooxygenase</keyword>
<evidence type="ECO:0000256" key="1">
    <source>
        <dbReference type="ARBA" id="ARBA00001971"/>
    </source>
</evidence>
<dbReference type="InterPro" id="IPR002403">
    <property type="entry name" value="Cyt_P450_E_grp-IV"/>
</dbReference>
<evidence type="ECO:0000313" key="9">
    <source>
        <dbReference type="EMBL" id="WQF84788.1"/>
    </source>
</evidence>
<dbReference type="InterPro" id="IPR036396">
    <property type="entry name" value="Cyt_P450_sf"/>
</dbReference>
<dbReference type="PANTHER" id="PTHR46206">
    <property type="entry name" value="CYTOCHROME P450"/>
    <property type="match status" value="1"/>
</dbReference>
<comment type="similarity">
    <text evidence="2 8">Belongs to the cytochrome P450 family.</text>
</comment>